<evidence type="ECO:0000256" key="8">
    <source>
        <dbReference type="ARBA" id="ARBA00023012"/>
    </source>
</evidence>
<dbReference type="InterPro" id="IPR004358">
    <property type="entry name" value="Sig_transdc_His_kin-like_C"/>
</dbReference>
<dbReference type="SUPFAM" id="SSF55874">
    <property type="entry name" value="ATPase domain of HSP90 chaperone/DNA topoisomerase II/histidine kinase"/>
    <property type="match status" value="1"/>
</dbReference>
<keyword evidence="6" id="KW-0418">Kinase</keyword>
<evidence type="ECO:0000256" key="7">
    <source>
        <dbReference type="ARBA" id="ARBA00022840"/>
    </source>
</evidence>
<dbReference type="InterPro" id="IPR003594">
    <property type="entry name" value="HATPase_dom"/>
</dbReference>
<dbReference type="Proteomes" id="UP001218638">
    <property type="component" value="Chromosome"/>
</dbReference>
<evidence type="ECO:0000313" key="13">
    <source>
        <dbReference type="Proteomes" id="UP001218638"/>
    </source>
</evidence>
<dbReference type="PRINTS" id="PR00344">
    <property type="entry name" value="BCTRLSENSOR"/>
</dbReference>
<evidence type="ECO:0000259" key="10">
    <source>
        <dbReference type="SMART" id="SM00387"/>
    </source>
</evidence>
<dbReference type="SUPFAM" id="SSF47384">
    <property type="entry name" value="Homodimeric domain of signal transducing histidine kinase"/>
    <property type="match status" value="1"/>
</dbReference>
<accession>A0AAE9ZXG4</accession>
<feature type="domain" description="Histidine kinase/HSP90-like ATPase" evidence="10">
    <location>
        <begin position="527"/>
        <end position="639"/>
    </location>
</feature>
<evidence type="ECO:0000259" key="11">
    <source>
        <dbReference type="SMART" id="SM00388"/>
    </source>
</evidence>
<dbReference type="RefSeq" id="WP_330932008.1">
    <property type="nucleotide sequence ID" value="NZ_CP119075.1"/>
</dbReference>
<dbReference type="CDD" id="cd00082">
    <property type="entry name" value="HisKA"/>
    <property type="match status" value="1"/>
</dbReference>
<evidence type="ECO:0000256" key="6">
    <source>
        <dbReference type="ARBA" id="ARBA00022777"/>
    </source>
</evidence>
<feature type="transmembrane region" description="Helical" evidence="9">
    <location>
        <begin position="167"/>
        <end position="187"/>
    </location>
</feature>
<protein>
    <recommendedName>
        <fullName evidence="2">histidine kinase</fullName>
        <ecNumber evidence="2">2.7.13.3</ecNumber>
    </recommendedName>
</protein>
<keyword evidence="9" id="KW-0812">Transmembrane</keyword>
<feature type="transmembrane region" description="Helical" evidence="9">
    <location>
        <begin position="226"/>
        <end position="247"/>
    </location>
</feature>
<feature type="transmembrane region" description="Helical" evidence="9">
    <location>
        <begin position="34"/>
        <end position="54"/>
    </location>
</feature>
<keyword evidence="3" id="KW-0597">Phosphoprotein</keyword>
<feature type="transmembrane region" description="Helical" evidence="9">
    <location>
        <begin position="74"/>
        <end position="96"/>
    </location>
</feature>
<dbReference type="PANTHER" id="PTHR43065">
    <property type="entry name" value="SENSOR HISTIDINE KINASE"/>
    <property type="match status" value="1"/>
</dbReference>
<dbReference type="SMART" id="SM00388">
    <property type="entry name" value="HisKA"/>
    <property type="match status" value="1"/>
</dbReference>
<proteinExistence type="predicted"/>
<dbReference type="GO" id="GO:0000155">
    <property type="term" value="F:phosphorelay sensor kinase activity"/>
    <property type="evidence" value="ECO:0007669"/>
    <property type="project" value="InterPro"/>
</dbReference>
<keyword evidence="9" id="KW-0472">Membrane</keyword>
<dbReference type="KEGG" id="slom:PXH66_11630"/>
<dbReference type="InterPro" id="IPR003661">
    <property type="entry name" value="HisK_dim/P_dom"/>
</dbReference>
<evidence type="ECO:0000256" key="3">
    <source>
        <dbReference type="ARBA" id="ARBA00022553"/>
    </source>
</evidence>
<keyword evidence="5" id="KW-0547">Nucleotide-binding</keyword>
<dbReference type="SMART" id="SM00387">
    <property type="entry name" value="HATPase_c"/>
    <property type="match status" value="1"/>
</dbReference>
<keyword evidence="13" id="KW-1185">Reference proteome</keyword>
<reference evidence="12" key="1">
    <citation type="submission" date="2023-03" db="EMBL/GenBank/DDBJ databases">
        <title>Lomoglobus Profundus gen. nov., sp. nov., a novel member of the phylum Verrucomicrobia, isolated from deep-marine sediment of South China Sea.</title>
        <authorList>
            <person name="Ahmad T."/>
            <person name="Ishaq S.E."/>
            <person name="Wang F."/>
        </authorList>
    </citation>
    <scope>NUCLEOTIDE SEQUENCE</scope>
    <source>
        <strain evidence="12">LMO-M01</strain>
    </source>
</reference>
<keyword evidence="8" id="KW-0902">Two-component regulatory system</keyword>
<dbReference type="Gene3D" id="1.10.287.130">
    <property type="match status" value="1"/>
</dbReference>
<dbReference type="PANTHER" id="PTHR43065:SF10">
    <property type="entry name" value="PEROXIDE STRESS-ACTIVATED HISTIDINE KINASE MAK3"/>
    <property type="match status" value="1"/>
</dbReference>
<evidence type="ECO:0000256" key="1">
    <source>
        <dbReference type="ARBA" id="ARBA00000085"/>
    </source>
</evidence>
<keyword evidence="9" id="KW-1133">Transmembrane helix</keyword>
<dbReference type="Pfam" id="PF02518">
    <property type="entry name" value="HATPase_c"/>
    <property type="match status" value="1"/>
</dbReference>
<keyword evidence="4" id="KW-0808">Transferase</keyword>
<sequence length="642" mass="70741">MRRTNQMVALCSLIAALWLSSLHVTVTIASEKGLPWLRLTTAIGAFIPLSLWLVKEAITSSATGPSQGWRHRGWLWLGASLGLAIICFTDLFIPSYSTDDKRVYGIGYYVYIGGLISLYLTLCIRAFTRIRSLTGLPRLELQVWLLGGSGASLCVLLLMLARTLFKMPINLQGIVVLVFFGWTSIAITTHRIFDARHLLLTAAQKTLLWLFVVAGAYAFSEVAGRYLPSTIVFGLTIAVVLSFAGWLGGRLDQWLLRYPNAIQARTAAFQAAQSEINTDSLRKRFHSILNGWGQSDHAILLIEDEDKFCDNGISVQADDLFLAALEEVIWATPERLVRERETPARLRLASFLREHDLGAVVMERSSALTLVVGVGLRPSRRPFTYPEIVQLRELASIFESALSRTQLLAKAQRAEQLATVGLLGAGVAHEIRNPLVSIKTFAQLLPKHYDDPNFRERFSRLIGEEVARIDRLTEQLLDLAAPRAFQRSTVALHELVRASIDLVSARVSSRNVQIRTELTAAPDTVFSDANGLKQVILNLCFNAVQAQEEISPELPVVVCIATRRAGKFVELSVADDGPGIPDNSRAHLFDPFHSSKSNGFGLGLTVCSDILASLDSTIALDPYEADRGAVFRITLPCPPPSS</sequence>
<dbReference type="EC" id="2.7.13.3" evidence="2"/>
<feature type="domain" description="Signal transduction histidine kinase dimerisation/phosphoacceptor" evidence="11">
    <location>
        <begin position="419"/>
        <end position="485"/>
    </location>
</feature>
<evidence type="ECO:0000256" key="4">
    <source>
        <dbReference type="ARBA" id="ARBA00022679"/>
    </source>
</evidence>
<comment type="catalytic activity">
    <reaction evidence="1">
        <text>ATP + protein L-histidine = ADP + protein N-phospho-L-histidine.</text>
        <dbReference type="EC" id="2.7.13.3"/>
    </reaction>
</comment>
<evidence type="ECO:0000256" key="2">
    <source>
        <dbReference type="ARBA" id="ARBA00012438"/>
    </source>
</evidence>
<gene>
    <name evidence="12" type="ORF">PXH66_11630</name>
</gene>
<dbReference type="Pfam" id="PF00512">
    <property type="entry name" value="HisKA"/>
    <property type="match status" value="1"/>
</dbReference>
<evidence type="ECO:0000256" key="5">
    <source>
        <dbReference type="ARBA" id="ARBA00022741"/>
    </source>
</evidence>
<organism evidence="12 13">
    <name type="scientific">Synoicihabitans lomoniglobus</name>
    <dbReference type="NCBI Taxonomy" id="2909285"/>
    <lineage>
        <taxon>Bacteria</taxon>
        <taxon>Pseudomonadati</taxon>
        <taxon>Verrucomicrobiota</taxon>
        <taxon>Opitutia</taxon>
        <taxon>Opitutales</taxon>
        <taxon>Opitutaceae</taxon>
        <taxon>Synoicihabitans</taxon>
    </lineage>
</organism>
<dbReference type="GO" id="GO:0005524">
    <property type="term" value="F:ATP binding"/>
    <property type="evidence" value="ECO:0007669"/>
    <property type="project" value="UniProtKB-KW"/>
</dbReference>
<dbReference type="AlphaFoldDB" id="A0AAE9ZXG4"/>
<dbReference type="InterPro" id="IPR036890">
    <property type="entry name" value="HATPase_C_sf"/>
</dbReference>
<feature type="transmembrane region" description="Helical" evidence="9">
    <location>
        <begin position="199"/>
        <end position="220"/>
    </location>
</feature>
<evidence type="ECO:0000313" key="12">
    <source>
        <dbReference type="EMBL" id="WED62983.1"/>
    </source>
</evidence>
<feature type="transmembrane region" description="Helical" evidence="9">
    <location>
        <begin position="139"/>
        <end position="161"/>
    </location>
</feature>
<feature type="transmembrane region" description="Helical" evidence="9">
    <location>
        <begin position="108"/>
        <end position="127"/>
    </location>
</feature>
<evidence type="ECO:0000256" key="9">
    <source>
        <dbReference type="SAM" id="Phobius"/>
    </source>
</evidence>
<dbReference type="Gene3D" id="3.30.565.10">
    <property type="entry name" value="Histidine kinase-like ATPase, C-terminal domain"/>
    <property type="match status" value="1"/>
</dbReference>
<keyword evidence="7 12" id="KW-0067">ATP-binding</keyword>
<dbReference type="InterPro" id="IPR036097">
    <property type="entry name" value="HisK_dim/P_sf"/>
</dbReference>
<dbReference type="EMBL" id="CP119075">
    <property type="protein sequence ID" value="WED62983.1"/>
    <property type="molecule type" value="Genomic_DNA"/>
</dbReference>
<name>A0AAE9ZXG4_9BACT</name>